<evidence type="ECO:0000313" key="3">
    <source>
        <dbReference type="EMBL" id="KJY48947.1"/>
    </source>
</evidence>
<dbReference type="InterPro" id="IPR043168">
    <property type="entry name" value="DegV_C"/>
</dbReference>
<dbReference type="AlphaFoldDB" id="A0A0F4KQM7"/>
<keyword evidence="2" id="KW-0446">Lipid-binding</keyword>
<organism evidence="3 4">
    <name type="scientific">Bombilactobacillus mellis</name>
    <dbReference type="NCBI Taxonomy" id="1218508"/>
    <lineage>
        <taxon>Bacteria</taxon>
        <taxon>Bacillati</taxon>
        <taxon>Bacillota</taxon>
        <taxon>Bacilli</taxon>
        <taxon>Lactobacillales</taxon>
        <taxon>Lactobacillaceae</taxon>
        <taxon>Bombilactobacillus</taxon>
    </lineage>
</organism>
<protein>
    <recommendedName>
        <fullName evidence="5">DegV family protein</fullName>
    </recommendedName>
</protein>
<evidence type="ECO:0000256" key="1">
    <source>
        <dbReference type="ARBA" id="ARBA00003238"/>
    </source>
</evidence>
<dbReference type="InterPro" id="IPR050270">
    <property type="entry name" value="DegV_domain_contain"/>
</dbReference>
<comment type="function">
    <text evidence="1">May bind long-chain fatty acids, such as palmitate, and may play a role in lipid transport or fatty acid metabolism.</text>
</comment>
<dbReference type="Pfam" id="PF02645">
    <property type="entry name" value="DegV"/>
    <property type="match status" value="1"/>
</dbReference>
<dbReference type="SUPFAM" id="SSF82549">
    <property type="entry name" value="DAK1/DegV-like"/>
    <property type="match status" value="1"/>
</dbReference>
<dbReference type="HOGENOM" id="CLU_048251_3_1_9"/>
<dbReference type="InterPro" id="IPR003797">
    <property type="entry name" value="DegV"/>
</dbReference>
<comment type="caution">
    <text evidence="3">The sequence shown here is derived from an EMBL/GenBank/DDBJ whole genome shotgun (WGS) entry which is preliminary data.</text>
</comment>
<dbReference type="OrthoDB" id="9775494at2"/>
<dbReference type="PROSITE" id="PS51482">
    <property type="entry name" value="DEGV"/>
    <property type="match status" value="1"/>
</dbReference>
<dbReference type="Gene3D" id="3.40.50.10170">
    <property type="match status" value="1"/>
</dbReference>
<dbReference type="Gene3D" id="3.30.1180.10">
    <property type="match status" value="1"/>
</dbReference>
<dbReference type="Proteomes" id="UP000033695">
    <property type="component" value="Unassembled WGS sequence"/>
</dbReference>
<gene>
    <name evidence="3" type="ORF">JG29_07680</name>
</gene>
<sequence>MKIAVVTDSSSYLSKEEAEKYQICVISVPVIIDGHMYHEGVDITNQEFYDHLRNSKDLPKTSQPALGEMSQVYDQLAAEGYDAVISIHLAATISGLINNLKTLAASQTNIKIIPYDSRITVRLMGYLAIEAAKMAAANQDLDKILARLDDLRSTIDENIIVNDLTNLVKGGRLSNASAVIGTMLNIKPLLTFDNQTDEIVAYEKVRSLKKAYLKTEQRFAQAQAQADFPYRLVVIDANDPQANNLWTEALRKKFPNTTIEQSYFGPVIGTHLGEKALALGWIKDFDQV</sequence>
<dbReference type="PANTHER" id="PTHR33434:SF2">
    <property type="entry name" value="FATTY ACID-BINDING PROTEIN TM_1468"/>
    <property type="match status" value="1"/>
</dbReference>
<dbReference type="EMBL" id="JXBZ01000007">
    <property type="protein sequence ID" value="KJY48947.1"/>
    <property type="molecule type" value="Genomic_DNA"/>
</dbReference>
<dbReference type="GO" id="GO:0008289">
    <property type="term" value="F:lipid binding"/>
    <property type="evidence" value="ECO:0007669"/>
    <property type="project" value="UniProtKB-KW"/>
</dbReference>
<evidence type="ECO:0000313" key="4">
    <source>
        <dbReference type="Proteomes" id="UP000033695"/>
    </source>
</evidence>
<evidence type="ECO:0000256" key="2">
    <source>
        <dbReference type="ARBA" id="ARBA00023121"/>
    </source>
</evidence>
<dbReference type="NCBIfam" id="TIGR00762">
    <property type="entry name" value="DegV"/>
    <property type="match status" value="1"/>
</dbReference>
<reference evidence="3 4" key="1">
    <citation type="submission" date="2014-12" db="EMBL/GenBank/DDBJ databases">
        <title>Comparative genomics of the lactic acid bacteria isolated from the honey bee gut.</title>
        <authorList>
            <person name="Ellegaard K.M."/>
            <person name="Tamarit D."/>
            <person name="Javelind E."/>
            <person name="Olofsson T."/>
            <person name="Andersson S.G."/>
            <person name="Vasquez A."/>
        </authorList>
    </citation>
    <scope>NUCLEOTIDE SEQUENCE [LARGE SCALE GENOMIC DNA]</scope>
    <source>
        <strain evidence="3 4">Hon2</strain>
    </source>
</reference>
<name>A0A0F4KQM7_9LACO</name>
<evidence type="ECO:0008006" key="5">
    <source>
        <dbReference type="Google" id="ProtNLM"/>
    </source>
</evidence>
<accession>A0A0F4KQM7</accession>
<proteinExistence type="predicted"/>
<dbReference type="STRING" id="1218508.JG29_07680"/>
<dbReference type="PATRIC" id="fig|1218508.4.peg.786"/>
<keyword evidence="4" id="KW-1185">Reference proteome</keyword>
<dbReference type="PANTHER" id="PTHR33434">
    <property type="entry name" value="DEGV DOMAIN-CONTAINING PROTEIN DR_1986-RELATED"/>
    <property type="match status" value="1"/>
</dbReference>
<dbReference type="RefSeq" id="WP_045922614.1">
    <property type="nucleotide sequence ID" value="NZ_JBHTHW010000003.1"/>
</dbReference>